<keyword evidence="7" id="KW-1185">Reference proteome</keyword>
<sequence>MRSAPSPPRPAVRPRPHRTGRALPRSGVRSWLLRSAIACTALLLAGCATGPGPHSETPHGDYAEPPLPAQATAIPSDVPVQVPDDPDCGDPTASLRPTGPVATGPTLNRIRARGRLVVGLDTGSNLFSFRDPNSGVIVGFDADIAREVARDLFGDPDRIEYRSLGSEEREDALIDRRVDMVVKTMTITCARLQRVAFSTVYLQAHQRVLAVQDSGIESLKDLAGKRVCTIRSTTSLEHIRRIQPKASILTVPTWADCLVVLQQRQVDAVSTDDSILAGLAAQDPHTELVGPSISQEPYGIGIPKGDEDLVRFVNGTLDRIRADGTWGRLYSQWLSALGPTPAPPPATYRD</sequence>
<organism evidence="6 7">
    <name type="scientific">Nocardia flavorosea</name>
    <dbReference type="NCBI Taxonomy" id="53429"/>
    <lineage>
        <taxon>Bacteria</taxon>
        <taxon>Bacillati</taxon>
        <taxon>Actinomycetota</taxon>
        <taxon>Actinomycetes</taxon>
        <taxon>Mycobacteriales</taxon>
        <taxon>Nocardiaceae</taxon>
        <taxon>Nocardia</taxon>
    </lineage>
</organism>
<dbReference type="Pfam" id="PF00497">
    <property type="entry name" value="SBP_bac_3"/>
    <property type="match status" value="1"/>
</dbReference>
<dbReference type="InterPro" id="IPR001638">
    <property type="entry name" value="Solute-binding_3/MltF_N"/>
</dbReference>
<keyword evidence="3" id="KW-0732">Signal</keyword>
<name>A0A846YH07_9NOCA</name>
<comment type="caution">
    <text evidence="6">The sequence shown here is derived from an EMBL/GenBank/DDBJ whole genome shotgun (WGS) entry which is preliminary data.</text>
</comment>
<keyword evidence="2" id="KW-0813">Transport</keyword>
<dbReference type="GO" id="GO:0006865">
    <property type="term" value="P:amino acid transport"/>
    <property type="evidence" value="ECO:0007669"/>
    <property type="project" value="TreeGrafter"/>
</dbReference>
<dbReference type="PANTHER" id="PTHR30085">
    <property type="entry name" value="AMINO ACID ABC TRANSPORTER PERMEASE"/>
    <property type="match status" value="1"/>
</dbReference>
<dbReference type="SMART" id="SM00062">
    <property type="entry name" value="PBPb"/>
    <property type="match status" value="1"/>
</dbReference>
<evidence type="ECO:0000259" key="5">
    <source>
        <dbReference type="SMART" id="SM00062"/>
    </source>
</evidence>
<comment type="similarity">
    <text evidence="1">Belongs to the bacterial solute-binding protein 3 family.</text>
</comment>
<feature type="domain" description="Solute-binding protein family 3/N-terminal" evidence="5">
    <location>
        <begin position="115"/>
        <end position="337"/>
    </location>
</feature>
<evidence type="ECO:0000256" key="3">
    <source>
        <dbReference type="ARBA" id="ARBA00022729"/>
    </source>
</evidence>
<dbReference type="SUPFAM" id="SSF53850">
    <property type="entry name" value="Periplasmic binding protein-like II"/>
    <property type="match status" value="1"/>
</dbReference>
<dbReference type="GO" id="GO:0005576">
    <property type="term" value="C:extracellular region"/>
    <property type="evidence" value="ECO:0007669"/>
    <property type="project" value="TreeGrafter"/>
</dbReference>
<evidence type="ECO:0000256" key="1">
    <source>
        <dbReference type="ARBA" id="ARBA00010333"/>
    </source>
</evidence>
<dbReference type="Proteomes" id="UP000570678">
    <property type="component" value="Unassembled WGS sequence"/>
</dbReference>
<accession>A0A846YH07</accession>
<gene>
    <name evidence="6" type="ORF">HGA15_09690</name>
</gene>
<dbReference type="PANTHER" id="PTHR30085:SF6">
    <property type="entry name" value="ABC TRANSPORTER GLUTAMINE-BINDING PROTEIN GLNH"/>
    <property type="match status" value="1"/>
</dbReference>
<dbReference type="CDD" id="cd13690">
    <property type="entry name" value="PBP2_GluB"/>
    <property type="match status" value="1"/>
</dbReference>
<dbReference type="EMBL" id="JAAXOT010000004">
    <property type="protein sequence ID" value="NKY56418.1"/>
    <property type="molecule type" value="Genomic_DNA"/>
</dbReference>
<dbReference type="InterPro" id="IPR051455">
    <property type="entry name" value="Bact_solute-bind_prot3"/>
</dbReference>
<dbReference type="GO" id="GO:0030288">
    <property type="term" value="C:outer membrane-bounded periplasmic space"/>
    <property type="evidence" value="ECO:0007669"/>
    <property type="project" value="TreeGrafter"/>
</dbReference>
<feature type="compositionally biased region" description="Pro residues" evidence="4">
    <location>
        <begin position="1"/>
        <end position="11"/>
    </location>
</feature>
<feature type="region of interest" description="Disordered" evidence="4">
    <location>
        <begin position="1"/>
        <end position="23"/>
    </location>
</feature>
<protein>
    <submittedName>
        <fullName evidence="6">Glutamate ABC transporter substrate-binding protein</fullName>
    </submittedName>
</protein>
<dbReference type="Gene3D" id="3.40.190.10">
    <property type="entry name" value="Periplasmic binding protein-like II"/>
    <property type="match status" value="2"/>
</dbReference>
<evidence type="ECO:0000313" key="6">
    <source>
        <dbReference type="EMBL" id="NKY56418.1"/>
    </source>
</evidence>
<evidence type="ECO:0000256" key="4">
    <source>
        <dbReference type="SAM" id="MobiDB-lite"/>
    </source>
</evidence>
<proteinExistence type="inferred from homology"/>
<evidence type="ECO:0000313" key="7">
    <source>
        <dbReference type="Proteomes" id="UP000570678"/>
    </source>
</evidence>
<reference evidence="6 7" key="1">
    <citation type="submission" date="2020-04" db="EMBL/GenBank/DDBJ databases">
        <title>MicrobeNet Type strains.</title>
        <authorList>
            <person name="Nicholson A.C."/>
        </authorList>
    </citation>
    <scope>NUCLEOTIDE SEQUENCE [LARGE SCALE GENOMIC DNA]</scope>
    <source>
        <strain evidence="6 7">JCM 3332</strain>
    </source>
</reference>
<evidence type="ECO:0000256" key="2">
    <source>
        <dbReference type="ARBA" id="ARBA00022448"/>
    </source>
</evidence>
<dbReference type="AlphaFoldDB" id="A0A846YH07"/>